<proteinExistence type="predicted"/>
<dbReference type="KEGG" id="fli:Fleli_0917"/>
<reference evidence="3" key="1">
    <citation type="submission" date="2012-06" db="EMBL/GenBank/DDBJ databases">
        <title>The complete genome of Flexibacter litoralis DSM 6794.</title>
        <authorList>
            <person name="Lucas S."/>
            <person name="Copeland A."/>
            <person name="Lapidus A."/>
            <person name="Glavina del Rio T."/>
            <person name="Dalin E."/>
            <person name="Tice H."/>
            <person name="Bruce D."/>
            <person name="Goodwin L."/>
            <person name="Pitluck S."/>
            <person name="Peters L."/>
            <person name="Ovchinnikova G."/>
            <person name="Lu M."/>
            <person name="Kyrpides N."/>
            <person name="Mavromatis K."/>
            <person name="Ivanova N."/>
            <person name="Brettin T."/>
            <person name="Detter J.C."/>
            <person name="Han C."/>
            <person name="Larimer F."/>
            <person name="Land M."/>
            <person name="Hauser L."/>
            <person name="Markowitz V."/>
            <person name="Cheng J.-F."/>
            <person name="Hugenholtz P."/>
            <person name="Woyke T."/>
            <person name="Wu D."/>
            <person name="Spring S."/>
            <person name="Lang E."/>
            <person name="Kopitz M."/>
            <person name="Brambilla E."/>
            <person name="Klenk H.-P."/>
            <person name="Eisen J.A."/>
        </authorList>
    </citation>
    <scope>NUCLEOTIDE SEQUENCE [LARGE SCALE GENOMIC DNA]</scope>
    <source>
        <strain evidence="3">ATCC 23117 / DSM 6794 / NBRC 15988 / NCIMB 1366 / Sio-4</strain>
    </source>
</reference>
<dbReference type="AlphaFoldDB" id="I4AHD6"/>
<evidence type="ECO:0000313" key="3">
    <source>
        <dbReference type="Proteomes" id="UP000006054"/>
    </source>
</evidence>
<evidence type="ECO:0000256" key="1">
    <source>
        <dbReference type="SAM" id="SignalP"/>
    </source>
</evidence>
<keyword evidence="3" id="KW-1185">Reference proteome</keyword>
<keyword evidence="1" id="KW-0732">Signal</keyword>
<dbReference type="EMBL" id="CP003345">
    <property type="protein sequence ID" value="AFM03371.1"/>
    <property type="molecule type" value="Genomic_DNA"/>
</dbReference>
<sequence precursor="true">MKKSIFSYFSYLVLLFLAVGTLSSCDEETDGVDPAPTISLTPTTSTIEVGQPVDFTYSVVSEKNLEEIRIIYRSATQETVTDFTNNDSHSGAFTFVAEADDANTTVTVTVEAVDKDGNSSSQSAEVVVAEVVEEITVDAFPAVLLGAQDNASEGSFLDANTGNVYSIAEAKANAASVDMAYLQGSESNGQGAVIGSLSDASVTSVFSTDASDWSVTNNTRFKNTTLSEADFNAFTYNSELTAAYAAGTEPDVASGDQSEGSASRVNQLTAGKVFAFQTVDGKDGLAYVVSIAEGTTGTITLNIKVSK</sequence>
<dbReference type="RefSeq" id="WP_014796829.1">
    <property type="nucleotide sequence ID" value="NC_018018.1"/>
</dbReference>
<dbReference type="Gene3D" id="2.60.40.10">
    <property type="entry name" value="Immunoglobulins"/>
    <property type="match status" value="1"/>
</dbReference>
<feature type="chain" id="PRO_5003685285" evidence="1">
    <location>
        <begin position="25"/>
        <end position="307"/>
    </location>
</feature>
<dbReference type="InterPro" id="IPR013783">
    <property type="entry name" value="Ig-like_fold"/>
</dbReference>
<dbReference type="PROSITE" id="PS51257">
    <property type="entry name" value="PROKAR_LIPOPROTEIN"/>
    <property type="match status" value="1"/>
</dbReference>
<gene>
    <name evidence="2" type="ordered locus">Fleli_0917</name>
</gene>
<protein>
    <submittedName>
        <fullName evidence="2">Uncharacterized protein</fullName>
    </submittedName>
</protein>
<dbReference type="STRING" id="880071.Fleli_0917"/>
<organism evidence="2 3">
    <name type="scientific">Bernardetia litoralis (strain ATCC 23117 / DSM 6794 / NBRC 15988 / NCIMB 1366 / Fx l1 / Sio-4)</name>
    <name type="common">Flexibacter litoralis</name>
    <dbReference type="NCBI Taxonomy" id="880071"/>
    <lineage>
        <taxon>Bacteria</taxon>
        <taxon>Pseudomonadati</taxon>
        <taxon>Bacteroidota</taxon>
        <taxon>Cytophagia</taxon>
        <taxon>Cytophagales</taxon>
        <taxon>Bernardetiaceae</taxon>
        <taxon>Bernardetia</taxon>
    </lineage>
</organism>
<accession>I4AHD6</accession>
<dbReference type="eggNOG" id="ENOG5030WTW">
    <property type="taxonomic scope" value="Bacteria"/>
</dbReference>
<dbReference type="Proteomes" id="UP000006054">
    <property type="component" value="Chromosome"/>
</dbReference>
<evidence type="ECO:0000313" key="2">
    <source>
        <dbReference type="EMBL" id="AFM03371.1"/>
    </source>
</evidence>
<feature type="signal peptide" evidence="1">
    <location>
        <begin position="1"/>
        <end position="24"/>
    </location>
</feature>
<dbReference type="OrthoDB" id="980684at2"/>
<dbReference type="HOGENOM" id="CLU_890527_0_0_10"/>
<name>I4AHD6_BERLS</name>